<evidence type="ECO:0000313" key="2">
    <source>
        <dbReference type="Proteomes" id="UP000005446"/>
    </source>
</evidence>
<dbReference type="InParanoid" id="H0EPN1"/>
<keyword evidence="2" id="KW-1185">Reference proteome</keyword>
<dbReference type="EMBL" id="AGUE01000116">
    <property type="protein sequence ID" value="EHK99459.1"/>
    <property type="molecule type" value="Genomic_DNA"/>
</dbReference>
<proteinExistence type="predicted"/>
<sequence length="83" mass="9104">MLKGERHFDEAGKACSTLGMTDDGLHRAHVENTMAIGLLRAFVVGGKESSADSLGLNWITRWGSWISPMSLKKLWSVTPFGKI</sequence>
<dbReference type="HOGENOM" id="CLU_2542779_0_0_1"/>
<organism evidence="1 2">
    <name type="scientific">Glarea lozoyensis (strain ATCC 74030 / MF5533)</name>
    <dbReference type="NCBI Taxonomy" id="1104152"/>
    <lineage>
        <taxon>Eukaryota</taxon>
        <taxon>Fungi</taxon>
        <taxon>Dikarya</taxon>
        <taxon>Ascomycota</taxon>
        <taxon>Pezizomycotina</taxon>
        <taxon>Leotiomycetes</taxon>
        <taxon>Helotiales</taxon>
        <taxon>Helotiaceae</taxon>
        <taxon>Glarea</taxon>
    </lineage>
</organism>
<name>H0EPN1_GLAL7</name>
<dbReference type="AlphaFoldDB" id="H0EPN1"/>
<gene>
    <name evidence="1" type="ORF">M7I_4616</name>
</gene>
<evidence type="ECO:0000313" key="1">
    <source>
        <dbReference type="EMBL" id="EHK99459.1"/>
    </source>
</evidence>
<accession>H0EPN1</accession>
<reference evidence="1 2" key="1">
    <citation type="journal article" date="2012" name="Eukaryot. Cell">
        <title>Genome sequence of the fungus Glarea lozoyensis: the first genome sequence of a species from the Helotiaceae family.</title>
        <authorList>
            <person name="Youssar L."/>
            <person name="Gruening B.A."/>
            <person name="Erxleben A."/>
            <person name="Guenther S."/>
            <person name="Huettel W."/>
        </authorList>
    </citation>
    <scope>NUCLEOTIDE SEQUENCE [LARGE SCALE GENOMIC DNA]</scope>
    <source>
        <strain evidence="2">ATCC 74030 / MF5533</strain>
    </source>
</reference>
<protein>
    <submittedName>
        <fullName evidence="1">Uncharacterized protein</fullName>
    </submittedName>
</protein>
<comment type="caution">
    <text evidence="1">The sequence shown here is derived from an EMBL/GenBank/DDBJ whole genome shotgun (WGS) entry which is preliminary data.</text>
</comment>
<dbReference type="Proteomes" id="UP000005446">
    <property type="component" value="Unassembled WGS sequence"/>
</dbReference>